<dbReference type="EMBL" id="EF087191">
    <property type="protein sequence ID" value="ABK26446.1"/>
    <property type="molecule type" value="mRNA"/>
</dbReference>
<comment type="subcellular location">
    <subcellularLocation>
        <location evidence="1">Membrane</location>
        <topology evidence="1">Multi-pass membrane protein</topology>
    </subcellularLocation>
</comment>
<sequence length="273" mass="31063">MGWWLQGGYGMWYNIALIVPPLVFVLFMVSQARRSISKLTHARSSIIASYYAVLWVVALLNLLWCLLQVWQDSPGQATAWNVLSLVTRFGMLLLEVSVLVFLLQGSYVSGWDALMHTLILSTTIASVDTIIKAIYIFGFGVPLFVDSNDTGDWQKWGFWLAYKLVFVAIYASILCLPHTKWHNRLPARPAFYNYICALFLLNTISALGCGLLASGVGIGYWIYGLTNICYHAFYPPFVYVTFLADFFQEEDLHLEDVYYSEMKDAGFFDADWD</sequence>
<feature type="transmembrane region" description="Helical" evidence="6">
    <location>
        <begin position="191"/>
        <end position="223"/>
    </location>
</feature>
<protein>
    <recommendedName>
        <fullName evidence="8">Transmembrane protein adipocyte-associated 1</fullName>
    </recommendedName>
</protein>
<evidence type="ECO:0000256" key="6">
    <source>
        <dbReference type="SAM" id="Phobius"/>
    </source>
</evidence>
<organism evidence="7">
    <name type="scientific">Picea sitchensis</name>
    <name type="common">Sitka spruce</name>
    <name type="synonym">Pinus sitchensis</name>
    <dbReference type="NCBI Taxonomy" id="3332"/>
    <lineage>
        <taxon>Eukaryota</taxon>
        <taxon>Viridiplantae</taxon>
        <taxon>Streptophyta</taxon>
        <taxon>Embryophyta</taxon>
        <taxon>Tracheophyta</taxon>
        <taxon>Spermatophyta</taxon>
        <taxon>Pinopsida</taxon>
        <taxon>Pinidae</taxon>
        <taxon>Conifers I</taxon>
        <taxon>Pinales</taxon>
        <taxon>Pinaceae</taxon>
        <taxon>Picea</taxon>
    </lineage>
</organism>
<feature type="transmembrane region" description="Helical" evidence="6">
    <location>
        <begin position="12"/>
        <end position="29"/>
    </location>
</feature>
<keyword evidence="3 6" id="KW-0812">Transmembrane</keyword>
<feature type="transmembrane region" description="Helical" evidence="6">
    <location>
        <begin position="50"/>
        <end position="70"/>
    </location>
</feature>
<proteinExistence type="evidence at transcript level"/>
<feature type="transmembrane region" description="Helical" evidence="6">
    <location>
        <begin position="115"/>
        <end position="138"/>
    </location>
</feature>
<dbReference type="GO" id="GO:0005886">
    <property type="term" value="C:plasma membrane"/>
    <property type="evidence" value="ECO:0007669"/>
    <property type="project" value="TreeGrafter"/>
</dbReference>
<dbReference type="PANTHER" id="PTHR15876">
    <property type="entry name" value="TRANSMEMBRANE PROTEIN ADIPOCYTE-ASSOCIATED 1"/>
    <property type="match status" value="1"/>
</dbReference>
<evidence type="ECO:0000256" key="1">
    <source>
        <dbReference type="ARBA" id="ARBA00004141"/>
    </source>
</evidence>
<feature type="transmembrane region" description="Helical" evidence="6">
    <location>
        <begin position="82"/>
        <end position="103"/>
    </location>
</feature>
<evidence type="ECO:0000313" key="7">
    <source>
        <dbReference type="EMBL" id="ABK26446.1"/>
    </source>
</evidence>
<dbReference type="InterPro" id="IPR018781">
    <property type="entry name" value="TPRA1/CAND2/CAND8"/>
</dbReference>
<keyword evidence="4 6" id="KW-1133">Transmembrane helix</keyword>
<comment type="similarity">
    <text evidence="2">Belongs to the UPF0359 family.</text>
</comment>
<reference evidence="7" key="1">
    <citation type="journal article" date="2008" name="BMC Genomics">
        <title>A conifer genomics resource of 200,000 spruce (Picea spp.) ESTs and 6,464 high-quality, sequence-finished full-length cDNAs for Sitka spruce (Picea sitchensis).</title>
        <authorList>
            <person name="Ralph S.G."/>
            <person name="Chun H.J."/>
            <person name="Kolosova N."/>
            <person name="Cooper D."/>
            <person name="Oddy C."/>
            <person name="Ritland C.E."/>
            <person name="Kirkpatrick R."/>
            <person name="Moore R."/>
            <person name="Barber S."/>
            <person name="Holt R.A."/>
            <person name="Jones S.J."/>
            <person name="Marra M.A."/>
            <person name="Douglas C.J."/>
            <person name="Ritland K."/>
            <person name="Bohlmann J."/>
        </authorList>
    </citation>
    <scope>NUCLEOTIDE SEQUENCE</scope>
    <source>
        <tissue evidence="7">Bark</tissue>
    </source>
</reference>
<name>A9P0N5_PICSI</name>
<dbReference type="GO" id="GO:0004930">
    <property type="term" value="F:G protein-coupled receptor activity"/>
    <property type="evidence" value="ECO:0007669"/>
    <property type="project" value="TreeGrafter"/>
</dbReference>
<evidence type="ECO:0000256" key="4">
    <source>
        <dbReference type="ARBA" id="ARBA00022989"/>
    </source>
</evidence>
<accession>A9P0N5</accession>
<evidence type="ECO:0000256" key="5">
    <source>
        <dbReference type="ARBA" id="ARBA00023136"/>
    </source>
</evidence>
<evidence type="ECO:0000256" key="2">
    <source>
        <dbReference type="ARBA" id="ARBA00010125"/>
    </source>
</evidence>
<keyword evidence="5 6" id="KW-0472">Membrane</keyword>
<evidence type="ECO:0008006" key="8">
    <source>
        <dbReference type="Google" id="ProtNLM"/>
    </source>
</evidence>
<evidence type="ECO:0000256" key="3">
    <source>
        <dbReference type="ARBA" id="ARBA00022692"/>
    </source>
</evidence>
<dbReference type="AlphaFoldDB" id="A9P0N5"/>
<dbReference type="PANTHER" id="PTHR15876:SF8">
    <property type="entry name" value="TRANSMEMBRANE PROTEIN ADIPOCYTE-ASSOCIATED 1"/>
    <property type="match status" value="1"/>
</dbReference>
<feature type="transmembrane region" description="Helical" evidence="6">
    <location>
        <begin position="158"/>
        <end position="179"/>
    </location>
</feature>
<dbReference type="Pfam" id="PF10160">
    <property type="entry name" value="Tmemb_40"/>
    <property type="match status" value="1"/>
</dbReference>